<sequence>MLLELKEAEAREYELAVFRVLRIGFLERELAFLELNERFARKYHGEVVPYFAEDPYGAFAGMCVFTESPELRS</sequence>
<keyword evidence="2" id="KW-1185">Reference proteome</keyword>
<evidence type="ECO:0000313" key="2">
    <source>
        <dbReference type="Proteomes" id="UP001324427"/>
    </source>
</evidence>
<protein>
    <submittedName>
        <fullName evidence="1">Uncharacterized protein</fullName>
    </submittedName>
</protein>
<evidence type="ECO:0000313" key="1">
    <source>
        <dbReference type="EMBL" id="KAK4540115.1"/>
    </source>
</evidence>
<proteinExistence type="predicted"/>
<organism evidence="1 2">
    <name type="scientific">Oleoguttula mirabilis</name>
    <dbReference type="NCBI Taxonomy" id="1507867"/>
    <lineage>
        <taxon>Eukaryota</taxon>
        <taxon>Fungi</taxon>
        <taxon>Dikarya</taxon>
        <taxon>Ascomycota</taxon>
        <taxon>Pezizomycotina</taxon>
        <taxon>Dothideomycetes</taxon>
        <taxon>Dothideomycetidae</taxon>
        <taxon>Mycosphaerellales</taxon>
        <taxon>Teratosphaeriaceae</taxon>
        <taxon>Oleoguttula</taxon>
    </lineage>
</organism>
<dbReference type="Proteomes" id="UP001324427">
    <property type="component" value="Unassembled WGS sequence"/>
</dbReference>
<dbReference type="AlphaFoldDB" id="A0AAV9J552"/>
<accession>A0AAV9J552</accession>
<dbReference type="EMBL" id="JAVFHQ010000074">
    <property type="protein sequence ID" value="KAK4540115.1"/>
    <property type="molecule type" value="Genomic_DNA"/>
</dbReference>
<reference evidence="1 2" key="1">
    <citation type="submission" date="2021-11" db="EMBL/GenBank/DDBJ databases">
        <title>Black yeast isolated from Biological Soil Crust.</title>
        <authorList>
            <person name="Kurbessoian T."/>
        </authorList>
    </citation>
    <scope>NUCLEOTIDE SEQUENCE [LARGE SCALE GENOMIC DNA]</scope>
    <source>
        <strain evidence="1 2">CCFEE 5522</strain>
    </source>
</reference>
<comment type="caution">
    <text evidence="1">The sequence shown here is derived from an EMBL/GenBank/DDBJ whole genome shotgun (WGS) entry which is preliminary data.</text>
</comment>
<name>A0AAV9J552_9PEZI</name>
<gene>
    <name evidence="1" type="ORF">LTR36_009780</name>
</gene>